<keyword evidence="2" id="KW-0012">Acyltransferase</keyword>
<dbReference type="EMBL" id="JAAATY010000007">
    <property type="protein sequence ID" value="NRN65577.1"/>
    <property type="molecule type" value="Genomic_DNA"/>
</dbReference>
<dbReference type="PANTHER" id="PTHR43877:SF2">
    <property type="entry name" value="AMINOALKYLPHOSPHONATE N-ACETYLTRANSFERASE-RELATED"/>
    <property type="match status" value="1"/>
</dbReference>
<dbReference type="InterPro" id="IPR050832">
    <property type="entry name" value="Bact_Acetyltransf"/>
</dbReference>
<gene>
    <name evidence="4" type="ORF">GC106_27880</name>
</gene>
<organism evidence="4 5">
    <name type="scientific">Kibdelosporangium persicum</name>
    <dbReference type="NCBI Taxonomy" id="2698649"/>
    <lineage>
        <taxon>Bacteria</taxon>
        <taxon>Bacillati</taxon>
        <taxon>Actinomycetota</taxon>
        <taxon>Actinomycetes</taxon>
        <taxon>Pseudonocardiales</taxon>
        <taxon>Pseudonocardiaceae</taxon>
        <taxon>Kibdelosporangium</taxon>
    </lineage>
</organism>
<dbReference type="PANTHER" id="PTHR43877">
    <property type="entry name" value="AMINOALKYLPHOSPHONATE N-ACETYLTRANSFERASE-RELATED-RELATED"/>
    <property type="match status" value="1"/>
</dbReference>
<evidence type="ECO:0000259" key="3">
    <source>
        <dbReference type="PROSITE" id="PS51186"/>
    </source>
</evidence>
<dbReference type="InterPro" id="IPR000182">
    <property type="entry name" value="GNAT_dom"/>
</dbReference>
<name>A0ABX2F2P5_9PSEU</name>
<dbReference type="PROSITE" id="PS51186">
    <property type="entry name" value="GNAT"/>
    <property type="match status" value="1"/>
</dbReference>
<evidence type="ECO:0000313" key="4">
    <source>
        <dbReference type="EMBL" id="NRN65577.1"/>
    </source>
</evidence>
<dbReference type="Pfam" id="PF00583">
    <property type="entry name" value="Acetyltransf_1"/>
    <property type="match status" value="1"/>
</dbReference>
<evidence type="ECO:0000256" key="2">
    <source>
        <dbReference type="ARBA" id="ARBA00023315"/>
    </source>
</evidence>
<dbReference type="RefSeq" id="WP_173129927.1">
    <property type="nucleotide sequence ID" value="NZ_CBCSGW010000004.1"/>
</dbReference>
<keyword evidence="1" id="KW-0808">Transferase</keyword>
<reference evidence="4 5" key="1">
    <citation type="submission" date="2020-01" db="EMBL/GenBank/DDBJ databases">
        <title>Kibdelosporangium persica a novel Actinomycetes from a hot desert in Iran.</title>
        <authorList>
            <person name="Safaei N."/>
            <person name="Zaburannyi N."/>
            <person name="Mueller R."/>
            <person name="Wink J."/>
        </authorList>
    </citation>
    <scope>NUCLEOTIDE SEQUENCE [LARGE SCALE GENOMIC DNA]</scope>
    <source>
        <strain evidence="4 5">4NS15</strain>
    </source>
</reference>
<dbReference type="SUPFAM" id="SSF55729">
    <property type="entry name" value="Acyl-CoA N-acyltransferases (Nat)"/>
    <property type="match status" value="1"/>
</dbReference>
<comment type="caution">
    <text evidence="4">The sequence shown here is derived from an EMBL/GenBank/DDBJ whole genome shotgun (WGS) entry which is preliminary data.</text>
</comment>
<dbReference type="InterPro" id="IPR016181">
    <property type="entry name" value="Acyl_CoA_acyltransferase"/>
</dbReference>
<sequence>MQIVATPVPEAMPLVREYYFDIVGRYHGRQMTAGEIDQVLLDEPSDDLLMLVARSADDKPLGCLGLRFAVPPYAEVKRVYVVPAARGQGVAQALLAEAEKVARQHSAVTMRLDVRSDLVEARALYAKCGYVEVEPFNDDAYVGHWMAKDLRP</sequence>
<protein>
    <submittedName>
        <fullName evidence="4">N-acetylglutamate synthase</fullName>
    </submittedName>
</protein>
<proteinExistence type="predicted"/>
<evidence type="ECO:0000256" key="1">
    <source>
        <dbReference type="ARBA" id="ARBA00022679"/>
    </source>
</evidence>
<dbReference type="Gene3D" id="3.40.630.30">
    <property type="match status" value="1"/>
</dbReference>
<evidence type="ECO:0000313" key="5">
    <source>
        <dbReference type="Proteomes" id="UP000763557"/>
    </source>
</evidence>
<accession>A0ABX2F2P5</accession>
<feature type="domain" description="N-acetyltransferase" evidence="3">
    <location>
        <begin position="6"/>
        <end position="151"/>
    </location>
</feature>
<keyword evidence="5" id="KW-1185">Reference proteome</keyword>
<dbReference type="Proteomes" id="UP000763557">
    <property type="component" value="Unassembled WGS sequence"/>
</dbReference>
<dbReference type="CDD" id="cd04301">
    <property type="entry name" value="NAT_SF"/>
    <property type="match status" value="1"/>
</dbReference>